<feature type="region of interest" description="Disordered" evidence="1">
    <location>
        <begin position="41"/>
        <end position="80"/>
    </location>
</feature>
<feature type="compositionally biased region" description="Acidic residues" evidence="1">
    <location>
        <begin position="51"/>
        <end position="66"/>
    </location>
</feature>
<keyword evidence="3" id="KW-1185">Reference proteome</keyword>
<protein>
    <submittedName>
        <fullName evidence="2">Uncharacterized protein</fullName>
    </submittedName>
</protein>
<sequence>MSVMAVSVVRELGLMHLVSGSETYKTASGAVTQALGRIEEVPIKGTSEQSVELESESDSDSSEDSNEGTQLVGPVEGESDFGDTELEKLVMLEGPQQILQLTMQHKADDFMKEELTDADDYTNWIQWTADEEQHMQSLSEEANDDPHTQHGVAETAEKVLFVRFGQRMEWCGNRRQLREHTKHRRCHPEIKHWHSSDPHHLFMIDLVTATDSGEEATPST</sequence>
<gene>
    <name evidence="2" type="ORF">CSSPJE1EN2_LOCUS18040</name>
</gene>
<evidence type="ECO:0000313" key="3">
    <source>
        <dbReference type="Proteomes" id="UP001497522"/>
    </source>
</evidence>
<dbReference type="EMBL" id="OZ023706">
    <property type="protein sequence ID" value="CAK9875818.1"/>
    <property type="molecule type" value="Genomic_DNA"/>
</dbReference>
<accession>A0ABP1BJL7</accession>
<name>A0ABP1BJL7_9BRYO</name>
<evidence type="ECO:0000313" key="2">
    <source>
        <dbReference type="EMBL" id="CAK9875818.1"/>
    </source>
</evidence>
<evidence type="ECO:0000256" key="1">
    <source>
        <dbReference type="SAM" id="MobiDB-lite"/>
    </source>
</evidence>
<proteinExistence type="predicted"/>
<organism evidence="2 3">
    <name type="scientific">Sphagnum jensenii</name>
    <dbReference type="NCBI Taxonomy" id="128206"/>
    <lineage>
        <taxon>Eukaryota</taxon>
        <taxon>Viridiplantae</taxon>
        <taxon>Streptophyta</taxon>
        <taxon>Embryophyta</taxon>
        <taxon>Bryophyta</taxon>
        <taxon>Sphagnophytina</taxon>
        <taxon>Sphagnopsida</taxon>
        <taxon>Sphagnales</taxon>
        <taxon>Sphagnaceae</taxon>
        <taxon>Sphagnum</taxon>
    </lineage>
</organism>
<dbReference type="Proteomes" id="UP001497522">
    <property type="component" value="Chromosome 5"/>
</dbReference>
<reference evidence="2" key="1">
    <citation type="submission" date="2024-03" db="EMBL/GenBank/DDBJ databases">
        <authorList>
            <consortium name="ELIXIR-Norway"/>
            <consortium name="Elixir Norway"/>
        </authorList>
    </citation>
    <scope>NUCLEOTIDE SEQUENCE</scope>
</reference>